<gene>
    <name evidence="1" type="ORF">SAMN05216219_2663</name>
</gene>
<accession>A0A1I5D269</accession>
<dbReference type="InterPro" id="IPR036689">
    <property type="entry name" value="ESAT-6-like_sf"/>
</dbReference>
<organism evidence="1 2">
    <name type="scientific">Mycetocola miduiensis</name>
    <dbReference type="NCBI Taxonomy" id="995034"/>
    <lineage>
        <taxon>Bacteria</taxon>
        <taxon>Bacillati</taxon>
        <taxon>Actinomycetota</taxon>
        <taxon>Actinomycetes</taxon>
        <taxon>Micrococcales</taxon>
        <taxon>Microbacteriaceae</taxon>
        <taxon>Mycetocola</taxon>
    </lineage>
</organism>
<reference evidence="2" key="1">
    <citation type="submission" date="2016-10" db="EMBL/GenBank/DDBJ databases">
        <authorList>
            <person name="Varghese N."/>
            <person name="Submissions S."/>
        </authorList>
    </citation>
    <scope>NUCLEOTIDE SEQUENCE [LARGE SCALE GENOMIC DNA]</scope>
    <source>
        <strain evidence="2">CGMCC 1.11101</strain>
    </source>
</reference>
<dbReference type="Gene3D" id="1.10.287.1060">
    <property type="entry name" value="ESAT-6-like"/>
    <property type="match status" value="1"/>
</dbReference>
<dbReference type="RefSeq" id="WP_090712234.1">
    <property type="nucleotide sequence ID" value="NZ_FOVM01000008.1"/>
</dbReference>
<dbReference type="InterPro" id="IPR010310">
    <property type="entry name" value="T7SS_ESAT-6-like"/>
</dbReference>
<dbReference type="SUPFAM" id="SSF140453">
    <property type="entry name" value="EsxAB dimer-like"/>
    <property type="match status" value="1"/>
</dbReference>
<dbReference type="STRING" id="995034.SAMN05216219_2663"/>
<dbReference type="OrthoDB" id="3268062at2"/>
<dbReference type="Proteomes" id="UP000198867">
    <property type="component" value="Unassembled WGS sequence"/>
</dbReference>
<dbReference type="Pfam" id="PF06013">
    <property type="entry name" value="WXG100"/>
    <property type="match status" value="1"/>
</dbReference>
<name>A0A1I5D269_9MICO</name>
<sequence>MANINVTFQDLKTASGQILTGKGALEDKINELQRLVTDLVSSGFVTDQASGAFHESFTTFTQGATQAVGGAQGMADYLTKAADSLQSADQELANAIRG</sequence>
<evidence type="ECO:0000313" key="2">
    <source>
        <dbReference type="Proteomes" id="UP000198867"/>
    </source>
</evidence>
<dbReference type="EMBL" id="FOVM01000008">
    <property type="protein sequence ID" value="SFN93247.1"/>
    <property type="molecule type" value="Genomic_DNA"/>
</dbReference>
<keyword evidence="2" id="KW-1185">Reference proteome</keyword>
<protein>
    <submittedName>
        <fullName evidence="1">WXG100 family type VII secretion target</fullName>
    </submittedName>
</protein>
<proteinExistence type="predicted"/>
<evidence type="ECO:0000313" key="1">
    <source>
        <dbReference type="EMBL" id="SFN93247.1"/>
    </source>
</evidence>
<dbReference type="AlphaFoldDB" id="A0A1I5D269"/>